<comment type="caution">
    <text evidence="7">The sequence shown here is derived from an EMBL/GenBank/DDBJ whole genome shotgun (WGS) entry which is preliminary data.</text>
</comment>
<dbReference type="EMBL" id="DXEL01000008">
    <property type="protein sequence ID" value="HIX73590.1"/>
    <property type="molecule type" value="Genomic_DNA"/>
</dbReference>
<accession>A0A9D1X6N4</accession>
<dbReference type="Proteomes" id="UP000886740">
    <property type="component" value="Unassembled WGS sequence"/>
</dbReference>
<evidence type="ECO:0000256" key="2">
    <source>
        <dbReference type="ARBA" id="ARBA00022630"/>
    </source>
</evidence>
<organism evidence="7 8">
    <name type="scientific">Candidatus Parabacteroides intestinipullorum</name>
    <dbReference type="NCBI Taxonomy" id="2838723"/>
    <lineage>
        <taxon>Bacteria</taxon>
        <taxon>Pseudomonadati</taxon>
        <taxon>Bacteroidota</taxon>
        <taxon>Bacteroidia</taxon>
        <taxon>Bacteroidales</taxon>
        <taxon>Tannerellaceae</taxon>
        <taxon>Parabacteroides</taxon>
    </lineage>
</organism>
<dbReference type="InterPro" id="IPR016446">
    <property type="entry name" value="Flavin_OxRdtase_Frp"/>
</dbReference>
<feature type="domain" description="Nitroreductase" evidence="6">
    <location>
        <begin position="6"/>
        <end position="160"/>
    </location>
</feature>
<dbReference type="Gene3D" id="3.40.109.10">
    <property type="entry name" value="NADH Oxidase"/>
    <property type="match status" value="1"/>
</dbReference>
<dbReference type="Pfam" id="PF00881">
    <property type="entry name" value="Nitroreductase"/>
    <property type="match status" value="1"/>
</dbReference>
<dbReference type="SUPFAM" id="SSF55469">
    <property type="entry name" value="FMN-dependent nitroreductase-like"/>
    <property type="match status" value="1"/>
</dbReference>
<dbReference type="InterPro" id="IPR029479">
    <property type="entry name" value="Nitroreductase"/>
</dbReference>
<comment type="similarity">
    <text evidence="1 5">Belongs to the flavin oxidoreductase frp family.</text>
</comment>
<protein>
    <submittedName>
        <fullName evidence="7">Nitroreductase family protein</fullName>
    </submittedName>
</protein>
<keyword evidence="4 5" id="KW-0560">Oxidoreductase</keyword>
<proteinExistence type="inferred from homology"/>
<evidence type="ECO:0000256" key="3">
    <source>
        <dbReference type="ARBA" id="ARBA00022643"/>
    </source>
</evidence>
<reference evidence="7" key="1">
    <citation type="journal article" date="2021" name="PeerJ">
        <title>Extensive microbial diversity within the chicken gut microbiome revealed by metagenomics and culture.</title>
        <authorList>
            <person name="Gilroy R."/>
            <person name="Ravi A."/>
            <person name="Getino M."/>
            <person name="Pursley I."/>
            <person name="Horton D.L."/>
            <person name="Alikhan N.F."/>
            <person name="Baker D."/>
            <person name="Gharbi K."/>
            <person name="Hall N."/>
            <person name="Watson M."/>
            <person name="Adriaenssens E.M."/>
            <person name="Foster-Nyarko E."/>
            <person name="Jarju S."/>
            <person name="Secka A."/>
            <person name="Antonio M."/>
            <person name="Oren A."/>
            <person name="Chaudhuri R.R."/>
            <person name="La Ragione R."/>
            <person name="Hildebrand F."/>
            <person name="Pallen M.J."/>
        </authorList>
    </citation>
    <scope>NUCLEOTIDE SEQUENCE</scope>
    <source>
        <strain evidence="7">ChiGjej6B6-14162</strain>
    </source>
</reference>
<dbReference type="InterPro" id="IPR000415">
    <property type="entry name" value="Nitroreductase-like"/>
</dbReference>
<evidence type="ECO:0000256" key="4">
    <source>
        <dbReference type="ARBA" id="ARBA00023002"/>
    </source>
</evidence>
<keyword evidence="2 5" id="KW-0285">Flavoprotein</keyword>
<sequence>MWNIKKERRTIRKYQEKSIPESLLNELLEVAARASNTGNMQLYSVVVTRDQAMKERLAPAHFNQPMVTSAPVVLTVCADANRFVKWAECREAEAGFDNLQTFMAATIDACLFAQNFCDAAEEAGLGICYLGTTTYNADQIIGILGLPKLVVPIVTLTVGYPAEPLPDQPERLPLAAIVHEERYTDYTPEAIDTLYADKEALEVNRQFVRENNKKTLAQVFTDIRYTKANNEHFSEVLLRTLREQGFMGKL</sequence>
<name>A0A9D1X6N4_9BACT</name>
<evidence type="ECO:0000256" key="1">
    <source>
        <dbReference type="ARBA" id="ARBA00008366"/>
    </source>
</evidence>
<gene>
    <name evidence="7" type="ORF">H9977_00835</name>
</gene>
<dbReference type="PANTHER" id="PTHR43425:SF2">
    <property type="entry name" value="OXYGEN-INSENSITIVE NADPH NITROREDUCTASE"/>
    <property type="match status" value="1"/>
</dbReference>
<keyword evidence="5" id="KW-0521">NADP</keyword>
<dbReference type="AlphaFoldDB" id="A0A9D1X6N4"/>
<reference evidence="7" key="2">
    <citation type="submission" date="2021-04" db="EMBL/GenBank/DDBJ databases">
        <authorList>
            <person name="Gilroy R."/>
        </authorList>
    </citation>
    <scope>NUCLEOTIDE SEQUENCE</scope>
    <source>
        <strain evidence="7">ChiGjej6B6-14162</strain>
    </source>
</reference>
<dbReference type="PIRSF" id="PIRSF005426">
    <property type="entry name" value="Frp"/>
    <property type="match status" value="1"/>
</dbReference>
<keyword evidence="3 5" id="KW-0288">FMN</keyword>
<evidence type="ECO:0000313" key="8">
    <source>
        <dbReference type="Proteomes" id="UP000886740"/>
    </source>
</evidence>
<evidence type="ECO:0000313" key="7">
    <source>
        <dbReference type="EMBL" id="HIX73590.1"/>
    </source>
</evidence>
<evidence type="ECO:0000259" key="6">
    <source>
        <dbReference type="Pfam" id="PF00881"/>
    </source>
</evidence>
<evidence type="ECO:0000256" key="5">
    <source>
        <dbReference type="PIRNR" id="PIRNR005426"/>
    </source>
</evidence>
<dbReference type="PANTHER" id="PTHR43425">
    <property type="entry name" value="OXYGEN-INSENSITIVE NADPH NITROREDUCTASE"/>
    <property type="match status" value="1"/>
</dbReference>
<dbReference type="GO" id="GO:0016491">
    <property type="term" value="F:oxidoreductase activity"/>
    <property type="evidence" value="ECO:0007669"/>
    <property type="project" value="UniProtKB-UniRule"/>
</dbReference>